<comment type="subcellular location">
    <subcellularLocation>
        <location evidence="1">Cell membrane</location>
        <topology evidence="1">Multi-pass membrane protein</topology>
    </subcellularLocation>
</comment>
<dbReference type="Gene3D" id="3.30.450.20">
    <property type="entry name" value="PAS domain"/>
    <property type="match status" value="1"/>
</dbReference>
<feature type="transmembrane region" description="Helical" evidence="8">
    <location>
        <begin position="309"/>
        <end position="330"/>
    </location>
</feature>
<evidence type="ECO:0000256" key="5">
    <source>
        <dbReference type="ARBA" id="ARBA00022777"/>
    </source>
</evidence>
<reference evidence="10" key="2">
    <citation type="submission" date="2020-09" db="EMBL/GenBank/DDBJ databases">
        <authorList>
            <person name="Sun Q."/>
            <person name="Zhou Y."/>
        </authorList>
    </citation>
    <scope>NUCLEOTIDE SEQUENCE</scope>
    <source>
        <strain evidence="10">CGMCC 1.12987</strain>
    </source>
</reference>
<dbReference type="AlphaFoldDB" id="A0A917CTK2"/>
<feature type="region of interest" description="Disordered" evidence="7">
    <location>
        <begin position="142"/>
        <end position="162"/>
    </location>
</feature>
<keyword evidence="4" id="KW-0808">Transferase</keyword>
<evidence type="ECO:0000256" key="6">
    <source>
        <dbReference type="ARBA" id="ARBA00023136"/>
    </source>
</evidence>
<accession>A0A917CTK2</accession>
<dbReference type="Gene3D" id="3.30.565.10">
    <property type="entry name" value="Histidine kinase-like ATPase, C-terminal domain"/>
    <property type="match status" value="1"/>
</dbReference>
<reference evidence="10" key="1">
    <citation type="journal article" date="2014" name="Int. J. Syst. Evol. Microbiol.">
        <title>Complete genome sequence of Corynebacterium casei LMG S-19264T (=DSM 44701T), isolated from a smear-ripened cheese.</title>
        <authorList>
            <consortium name="US DOE Joint Genome Institute (JGI-PGF)"/>
            <person name="Walter F."/>
            <person name="Albersmeier A."/>
            <person name="Kalinowski J."/>
            <person name="Ruckert C."/>
        </authorList>
    </citation>
    <scope>NUCLEOTIDE SEQUENCE</scope>
    <source>
        <strain evidence="10">CGMCC 1.12987</strain>
    </source>
</reference>
<dbReference type="Pfam" id="PF00672">
    <property type="entry name" value="HAMP"/>
    <property type="match status" value="1"/>
</dbReference>
<dbReference type="Pfam" id="PF06580">
    <property type="entry name" value="His_kinase"/>
    <property type="match status" value="1"/>
</dbReference>
<proteinExistence type="predicted"/>
<evidence type="ECO:0000256" key="3">
    <source>
        <dbReference type="ARBA" id="ARBA00022553"/>
    </source>
</evidence>
<sequence>MRGNWIGRSLRVKLIVFLLLAIAIPMLTSIFVSNERTRDIVTEDAIRQATNLIFQGKTNLTHYFNVTNQASLLPYNGGAQFENTLYNILEQGRTDYLSEQEIYRAMLSMSLAVKQIHQIYLYSEVSQKGYVVSSGRLGKIEVDSPYHTTQPPEGPSASIEPPHLSHDYGIYRTYDAPNEVITIHRRIEQIPSGKLLGVLAIDLTTDVIDQISEQLYDKSKEELYLIDQNGLVIYGPDADQRGERVDQPWLKEVLEAPSESGHVMNSDVFNGVYVYEKLNTNYMNWTLVKLIPMETLNAGTRQITAVNTIILSIFLVITIAASIYVSFWITSPIKKLIGYMNRIQSGEMDVDIRLQRSDEIGILARRFRIMIETINNLILREYRLELANKTNQLKALQAQVQPHFLYNALQSIGTLALQHQAPKIYSLISQLGKMMRYSMNTSDDHVTISQEIDHTKAYLDLQQQRFGDKLTAIVEMDPDTAGIRVPRMIVQPIVENVFKHAFDPAGGQIRLLIRTRLNENNIRIEVIDDGIGIADEKLESVRQSLQMDDERTSGQDEHIGLKNVISRLKLYCSDQSEMLLESMEPSGLKVTLLIPQQSEVNE</sequence>
<dbReference type="EMBL" id="BMGR01000003">
    <property type="protein sequence ID" value="GGF97308.1"/>
    <property type="molecule type" value="Genomic_DNA"/>
</dbReference>
<evidence type="ECO:0000256" key="1">
    <source>
        <dbReference type="ARBA" id="ARBA00004651"/>
    </source>
</evidence>
<evidence type="ECO:0000256" key="8">
    <source>
        <dbReference type="SAM" id="Phobius"/>
    </source>
</evidence>
<dbReference type="SMART" id="SM00304">
    <property type="entry name" value="HAMP"/>
    <property type="match status" value="1"/>
</dbReference>
<dbReference type="Pfam" id="PF02518">
    <property type="entry name" value="HATPase_c"/>
    <property type="match status" value="1"/>
</dbReference>
<dbReference type="SUPFAM" id="SSF158472">
    <property type="entry name" value="HAMP domain-like"/>
    <property type="match status" value="1"/>
</dbReference>
<keyword evidence="2" id="KW-1003">Cell membrane</keyword>
<dbReference type="PROSITE" id="PS50885">
    <property type="entry name" value="HAMP"/>
    <property type="match status" value="1"/>
</dbReference>
<dbReference type="InterPro" id="IPR010559">
    <property type="entry name" value="Sig_transdc_His_kin_internal"/>
</dbReference>
<evidence type="ECO:0000256" key="7">
    <source>
        <dbReference type="SAM" id="MobiDB-lite"/>
    </source>
</evidence>
<dbReference type="InterPro" id="IPR003594">
    <property type="entry name" value="HATPase_dom"/>
</dbReference>
<dbReference type="GO" id="GO:0000155">
    <property type="term" value="F:phosphorelay sensor kinase activity"/>
    <property type="evidence" value="ECO:0007669"/>
    <property type="project" value="InterPro"/>
</dbReference>
<dbReference type="PANTHER" id="PTHR34220:SF7">
    <property type="entry name" value="SENSOR HISTIDINE KINASE YPDA"/>
    <property type="match status" value="1"/>
</dbReference>
<feature type="transmembrane region" description="Helical" evidence="8">
    <location>
        <begin position="12"/>
        <end position="32"/>
    </location>
</feature>
<dbReference type="CDD" id="cd06225">
    <property type="entry name" value="HAMP"/>
    <property type="match status" value="1"/>
</dbReference>
<keyword evidence="8" id="KW-1133">Transmembrane helix</keyword>
<keyword evidence="6 8" id="KW-0472">Membrane</keyword>
<evidence type="ECO:0000313" key="10">
    <source>
        <dbReference type="EMBL" id="GGF97308.1"/>
    </source>
</evidence>
<name>A0A917CTK2_9BACL</name>
<dbReference type="RefSeq" id="WP_188530126.1">
    <property type="nucleotide sequence ID" value="NZ_BMGR01000003.1"/>
</dbReference>
<dbReference type="Gene3D" id="6.10.340.10">
    <property type="match status" value="1"/>
</dbReference>
<dbReference type="InterPro" id="IPR003660">
    <property type="entry name" value="HAMP_dom"/>
</dbReference>
<dbReference type="CDD" id="cd18773">
    <property type="entry name" value="PDC1_HK_sensor"/>
    <property type="match status" value="1"/>
</dbReference>
<evidence type="ECO:0000256" key="2">
    <source>
        <dbReference type="ARBA" id="ARBA00022475"/>
    </source>
</evidence>
<keyword evidence="8" id="KW-0812">Transmembrane</keyword>
<dbReference type="PANTHER" id="PTHR34220">
    <property type="entry name" value="SENSOR HISTIDINE KINASE YPDA"/>
    <property type="match status" value="1"/>
</dbReference>
<dbReference type="Proteomes" id="UP000644756">
    <property type="component" value="Unassembled WGS sequence"/>
</dbReference>
<feature type="domain" description="HAMP" evidence="9">
    <location>
        <begin position="327"/>
        <end position="379"/>
    </location>
</feature>
<evidence type="ECO:0000313" key="11">
    <source>
        <dbReference type="Proteomes" id="UP000644756"/>
    </source>
</evidence>
<dbReference type="GO" id="GO:0005886">
    <property type="term" value="C:plasma membrane"/>
    <property type="evidence" value="ECO:0007669"/>
    <property type="project" value="UniProtKB-SubCell"/>
</dbReference>
<evidence type="ECO:0000256" key="4">
    <source>
        <dbReference type="ARBA" id="ARBA00022679"/>
    </source>
</evidence>
<keyword evidence="11" id="KW-1185">Reference proteome</keyword>
<dbReference type="InterPro" id="IPR036890">
    <property type="entry name" value="HATPase_C_sf"/>
</dbReference>
<comment type="caution">
    <text evidence="10">The sequence shown here is derived from an EMBL/GenBank/DDBJ whole genome shotgun (WGS) entry which is preliminary data.</text>
</comment>
<dbReference type="InterPro" id="IPR050640">
    <property type="entry name" value="Bact_2-comp_sensor_kinase"/>
</dbReference>
<keyword evidence="5" id="KW-0418">Kinase</keyword>
<gene>
    <name evidence="10" type="ORF">GCM10010916_13180</name>
</gene>
<evidence type="ECO:0000259" key="9">
    <source>
        <dbReference type="PROSITE" id="PS50885"/>
    </source>
</evidence>
<dbReference type="SUPFAM" id="SSF55874">
    <property type="entry name" value="ATPase domain of HSP90 chaperone/DNA topoisomerase II/histidine kinase"/>
    <property type="match status" value="1"/>
</dbReference>
<protein>
    <recommendedName>
        <fullName evidence="9">HAMP domain-containing protein</fullName>
    </recommendedName>
</protein>
<keyword evidence="3" id="KW-0597">Phosphoprotein</keyword>
<organism evidence="10 11">
    <name type="scientific">Paenibacillus abyssi</name>
    <dbReference type="NCBI Taxonomy" id="1340531"/>
    <lineage>
        <taxon>Bacteria</taxon>
        <taxon>Bacillati</taxon>
        <taxon>Bacillota</taxon>
        <taxon>Bacilli</taxon>
        <taxon>Bacillales</taxon>
        <taxon>Paenibacillaceae</taxon>
        <taxon>Paenibacillus</taxon>
    </lineage>
</organism>